<protein>
    <recommendedName>
        <fullName evidence="4">Secreted protein</fullName>
    </recommendedName>
</protein>
<proteinExistence type="predicted"/>
<evidence type="ECO:0000313" key="3">
    <source>
        <dbReference type="Proteomes" id="UP000077143"/>
    </source>
</evidence>
<name>A0A172ULG4_9MYCO</name>
<reference evidence="2 3" key="1">
    <citation type="submission" date="2016-05" db="EMBL/GenBank/DDBJ databases">
        <title>Complete genome sequence of a phthalic acid esters degrading Mycobacterium sp. YC-RL4.</title>
        <authorList>
            <person name="Ren L."/>
            <person name="Fan S."/>
            <person name="Ruth N."/>
            <person name="Jia Y."/>
            <person name="Wang J."/>
            <person name="Qiao C."/>
        </authorList>
    </citation>
    <scope>NUCLEOTIDE SEQUENCE [LARGE SCALE GENOMIC DNA]</scope>
    <source>
        <strain evidence="2 3">YC-RL4</strain>
    </source>
</reference>
<dbReference type="Proteomes" id="UP000077143">
    <property type="component" value="Chromosome"/>
</dbReference>
<evidence type="ECO:0008006" key="4">
    <source>
        <dbReference type="Google" id="ProtNLM"/>
    </source>
</evidence>
<accession>A0A172ULG4</accession>
<organism evidence="2 3">
    <name type="scientific">Mycobacterium adipatum</name>
    <dbReference type="NCBI Taxonomy" id="1682113"/>
    <lineage>
        <taxon>Bacteria</taxon>
        <taxon>Bacillati</taxon>
        <taxon>Actinomycetota</taxon>
        <taxon>Actinomycetes</taxon>
        <taxon>Mycobacteriales</taxon>
        <taxon>Mycobacteriaceae</taxon>
        <taxon>Mycobacterium</taxon>
    </lineage>
</organism>
<dbReference type="EMBL" id="CP015596">
    <property type="protein sequence ID" value="ANE79584.1"/>
    <property type="molecule type" value="Genomic_DNA"/>
</dbReference>
<keyword evidence="1" id="KW-0732">Signal</keyword>
<evidence type="ECO:0000256" key="1">
    <source>
        <dbReference type="SAM" id="SignalP"/>
    </source>
</evidence>
<dbReference type="RefSeq" id="WP_067994146.1">
    <property type="nucleotide sequence ID" value="NZ_CP015596.1"/>
</dbReference>
<keyword evidence="3" id="KW-1185">Reference proteome</keyword>
<dbReference type="AlphaFoldDB" id="A0A172ULG4"/>
<dbReference type="KEGG" id="madi:A7U43_09835"/>
<sequence length="165" mass="17595">MLVRRLCTALAAVLVAGLAPMPSAAAVGQGWNGRYTVVTYASQKNGTSVAARQPEGDLSAVYTFATACAATSCVATVLDGPAPSNPTIPQPQRYKWNGEKWTFAYNWQWECYLGDSAPRVFSPAQSWVSYTPQPDGTLQGSWYTDILSGPCRGNVLMPAAAFPAP</sequence>
<gene>
    <name evidence="2" type="ORF">A7U43_09835</name>
</gene>
<evidence type="ECO:0000313" key="2">
    <source>
        <dbReference type="EMBL" id="ANE79584.1"/>
    </source>
</evidence>
<feature type="signal peptide" evidence="1">
    <location>
        <begin position="1"/>
        <end position="25"/>
    </location>
</feature>
<dbReference type="OrthoDB" id="4459650at2"/>
<feature type="chain" id="PRO_5008002184" description="Secreted protein" evidence="1">
    <location>
        <begin position="26"/>
        <end position="165"/>
    </location>
</feature>